<protein>
    <submittedName>
        <fullName evidence="2">Uncharacterized protein</fullName>
    </submittedName>
</protein>
<proteinExistence type="predicted"/>
<dbReference type="Proteomes" id="UP000095287">
    <property type="component" value="Unplaced"/>
</dbReference>
<sequence length="198" mass="21406">MASCSLLDALSVEMALIDQTVTVRSLFLVLYKTANLVKQQPEQEGDKRNVLKPHAGEDIGREEGRLLPSPISVTNGRQSREVRACRLASCGDGGGSGGNVIEWLLTSPSTRAYEYYRLRAVQRPQALTSAAAAGGGEFHFGFSRRVLALVAFRRVGSCLERRPCAVSLPRNKTDALCGGGKEENGCLVGRCCRRSVAH</sequence>
<name>A0A1I7ZPX6_9BILA</name>
<evidence type="ECO:0000313" key="2">
    <source>
        <dbReference type="WBParaSite" id="L893_g28608.t1"/>
    </source>
</evidence>
<keyword evidence="1" id="KW-1185">Reference proteome</keyword>
<accession>A0A1I7ZPX6</accession>
<reference evidence="2" key="1">
    <citation type="submission" date="2016-11" db="UniProtKB">
        <authorList>
            <consortium name="WormBaseParasite"/>
        </authorList>
    </citation>
    <scope>IDENTIFICATION</scope>
</reference>
<evidence type="ECO:0000313" key="1">
    <source>
        <dbReference type="Proteomes" id="UP000095287"/>
    </source>
</evidence>
<organism evidence="1 2">
    <name type="scientific">Steinernema glaseri</name>
    <dbReference type="NCBI Taxonomy" id="37863"/>
    <lineage>
        <taxon>Eukaryota</taxon>
        <taxon>Metazoa</taxon>
        <taxon>Ecdysozoa</taxon>
        <taxon>Nematoda</taxon>
        <taxon>Chromadorea</taxon>
        <taxon>Rhabditida</taxon>
        <taxon>Tylenchina</taxon>
        <taxon>Panagrolaimomorpha</taxon>
        <taxon>Strongyloidoidea</taxon>
        <taxon>Steinernematidae</taxon>
        <taxon>Steinernema</taxon>
    </lineage>
</organism>
<dbReference type="AlphaFoldDB" id="A0A1I7ZPX6"/>
<dbReference type="WBParaSite" id="L893_g28608.t1">
    <property type="protein sequence ID" value="L893_g28608.t1"/>
    <property type="gene ID" value="L893_g28608"/>
</dbReference>